<dbReference type="GO" id="GO:0046872">
    <property type="term" value="F:metal ion binding"/>
    <property type="evidence" value="ECO:0007669"/>
    <property type="project" value="UniProtKB-KW"/>
</dbReference>
<evidence type="ECO:0000256" key="3">
    <source>
        <dbReference type="ARBA" id="ARBA00022676"/>
    </source>
</evidence>
<protein>
    <submittedName>
        <fullName evidence="10">Lipopolysaccharide biosynthesis protein, LPS:glycosyltransferase</fullName>
    </submittedName>
</protein>
<dbReference type="AlphaFoldDB" id="A0A1H3ZHS0"/>
<dbReference type="Pfam" id="PF04055">
    <property type="entry name" value="Radical_SAM"/>
    <property type="match status" value="1"/>
</dbReference>
<dbReference type="Proteomes" id="UP000183469">
    <property type="component" value="Unassembled WGS sequence"/>
</dbReference>
<evidence type="ECO:0000256" key="1">
    <source>
        <dbReference type="ARBA" id="ARBA00001966"/>
    </source>
</evidence>
<keyword evidence="6" id="KW-0479">Metal-binding</keyword>
<dbReference type="PANTHER" id="PTHR13778:SF47">
    <property type="entry name" value="LIPOPOLYSACCHARIDE 1,3-GALACTOSYLTRANSFERASE"/>
    <property type="match status" value="1"/>
</dbReference>
<accession>A0A1H3ZHS0</accession>
<dbReference type="EMBL" id="FNQG01000011">
    <property type="protein sequence ID" value="SEA23215.1"/>
    <property type="molecule type" value="Genomic_DNA"/>
</dbReference>
<evidence type="ECO:0000256" key="6">
    <source>
        <dbReference type="ARBA" id="ARBA00022723"/>
    </source>
</evidence>
<dbReference type="SFLD" id="SFLDG01067">
    <property type="entry name" value="SPASM/twitch_domain_containing"/>
    <property type="match status" value="1"/>
</dbReference>
<keyword evidence="3" id="KW-0328">Glycosyltransferase</keyword>
<dbReference type="InterPro" id="IPR050748">
    <property type="entry name" value="Glycosyltrans_8_dom-fam"/>
</dbReference>
<keyword evidence="8" id="KW-0411">Iron-sulfur</keyword>
<dbReference type="Pfam" id="PF14393">
    <property type="entry name" value="DUF4422"/>
    <property type="match status" value="1"/>
</dbReference>
<dbReference type="PROSITE" id="PS51918">
    <property type="entry name" value="RADICAL_SAM"/>
    <property type="match status" value="1"/>
</dbReference>
<organism evidence="10 11">
    <name type="scientific">Selenomonas ruminantium</name>
    <dbReference type="NCBI Taxonomy" id="971"/>
    <lineage>
        <taxon>Bacteria</taxon>
        <taxon>Bacillati</taxon>
        <taxon>Bacillota</taxon>
        <taxon>Negativicutes</taxon>
        <taxon>Selenomonadales</taxon>
        <taxon>Selenomonadaceae</taxon>
        <taxon>Selenomonas</taxon>
    </lineage>
</organism>
<dbReference type="SUPFAM" id="SSF102114">
    <property type="entry name" value="Radical SAM enzymes"/>
    <property type="match status" value="1"/>
</dbReference>
<dbReference type="SUPFAM" id="SSF53448">
    <property type="entry name" value="Nucleotide-diphospho-sugar transferases"/>
    <property type="match status" value="1"/>
</dbReference>
<dbReference type="GO" id="GO:0051539">
    <property type="term" value="F:4 iron, 4 sulfur cluster binding"/>
    <property type="evidence" value="ECO:0007669"/>
    <property type="project" value="UniProtKB-KW"/>
</dbReference>
<dbReference type="SMART" id="SM00729">
    <property type="entry name" value="Elp3"/>
    <property type="match status" value="1"/>
</dbReference>
<dbReference type="Gene3D" id="3.20.20.70">
    <property type="entry name" value="Aldolase class I"/>
    <property type="match status" value="1"/>
</dbReference>
<reference evidence="10 11" key="1">
    <citation type="submission" date="2016-10" db="EMBL/GenBank/DDBJ databases">
        <authorList>
            <person name="de Groot N.N."/>
        </authorList>
    </citation>
    <scope>NUCLEOTIDE SEQUENCE [LARGE SCALE GENOMIC DNA]</scope>
    <source>
        <strain evidence="10 11">DSM 2872</strain>
    </source>
</reference>
<dbReference type="InterPro" id="IPR058240">
    <property type="entry name" value="rSAM_sf"/>
</dbReference>
<evidence type="ECO:0000313" key="10">
    <source>
        <dbReference type="EMBL" id="SEA23215.1"/>
    </source>
</evidence>
<feature type="domain" description="Radical SAM core" evidence="9">
    <location>
        <begin position="110"/>
        <end position="336"/>
    </location>
</feature>
<keyword evidence="2" id="KW-0004">4Fe-4S</keyword>
<dbReference type="InterPro" id="IPR006638">
    <property type="entry name" value="Elp3/MiaA/NifB-like_rSAM"/>
</dbReference>
<proteinExistence type="predicted"/>
<dbReference type="GO" id="GO:0016757">
    <property type="term" value="F:glycosyltransferase activity"/>
    <property type="evidence" value="ECO:0007669"/>
    <property type="project" value="UniProtKB-KW"/>
</dbReference>
<dbReference type="GO" id="GO:0032324">
    <property type="term" value="P:molybdopterin cofactor biosynthetic process"/>
    <property type="evidence" value="ECO:0007669"/>
    <property type="project" value="UniProtKB-ARBA"/>
</dbReference>
<name>A0A1H3ZHS0_SELRU</name>
<dbReference type="Pfam" id="PF01501">
    <property type="entry name" value="Glyco_transf_8"/>
    <property type="match status" value="1"/>
</dbReference>
<keyword evidence="4 10" id="KW-0808">Transferase</keyword>
<evidence type="ECO:0000256" key="4">
    <source>
        <dbReference type="ARBA" id="ARBA00022679"/>
    </source>
</evidence>
<keyword evidence="5" id="KW-0949">S-adenosyl-L-methionine</keyword>
<dbReference type="InterPro" id="IPR000385">
    <property type="entry name" value="MoaA_NifB_PqqE_Fe-S-bd_CS"/>
</dbReference>
<evidence type="ECO:0000256" key="2">
    <source>
        <dbReference type="ARBA" id="ARBA00022485"/>
    </source>
</evidence>
<gene>
    <name evidence="10" type="ORF">SAMN05660648_02436</name>
</gene>
<evidence type="ECO:0000256" key="7">
    <source>
        <dbReference type="ARBA" id="ARBA00023004"/>
    </source>
</evidence>
<dbReference type="Gene3D" id="3.90.550.10">
    <property type="entry name" value="Spore Coat Polysaccharide Biosynthesis Protein SpsA, Chain A"/>
    <property type="match status" value="1"/>
</dbReference>
<evidence type="ECO:0000256" key="5">
    <source>
        <dbReference type="ARBA" id="ARBA00022691"/>
    </source>
</evidence>
<dbReference type="RefSeq" id="WP_074672982.1">
    <property type="nucleotide sequence ID" value="NZ_FNQG01000011.1"/>
</dbReference>
<dbReference type="PROSITE" id="PS01305">
    <property type="entry name" value="MOAA_NIFB_PQQE"/>
    <property type="match status" value="1"/>
</dbReference>
<keyword evidence="7" id="KW-0408">Iron</keyword>
<evidence type="ECO:0000313" key="11">
    <source>
        <dbReference type="Proteomes" id="UP000183469"/>
    </source>
</evidence>
<evidence type="ECO:0000259" key="9">
    <source>
        <dbReference type="PROSITE" id="PS51918"/>
    </source>
</evidence>
<evidence type="ECO:0000256" key="8">
    <source>
        <dbReference type="ARBA" id="ARBA00023014"/>
    </source>
</evidence>
<dbReference type="InterPro" id="IPR013785">
    <property type="entry name" value="Aldolase_TIM"/>
</dbReference>
<dbReference type="InterPro" id="IPR002495">
    <property type="entry name" value="Glyco_trans_8"/>
</dbReference>
<sequence>MEFDKNEKNKLYYPCANPFSQLYLIPRDKLYVRFCPFHQTMNAIENYEDFDYENLCKEFLYGQKENEVRERFLRGDFKGAGCPESCECMAAFRMGKSKVDADSYRNEAGEFSFTKANLSLGPDCNIRCRYCLDTDNFEVDFGSCNPKFADFIVPFVHNGGHLLLTGGETFLPKWGFKKKLQELAILEDNKGSIEVFTNATLLDEETCEAILAAPVEFVGISMDTCKPELFEYIRRGSIFEQVHTNAKRLLQMRNSKGLSSPRIRILCAVLKSTADHLEETVDYYLSEGFEMSLNILFRANFSPDFCERESVDRLSLDEMENLWGQLLRIEEKWGDRVYSASFKGQLKNAMNRKKSHFSAQQILGGGGYAKRKKGVNEALKKDVGKVKIFVSYHKDGEILESEILTPIHVGAALSKVSLPMQRDDEGDNISKKNDKYCELTAQYWAWKNVDADYYGFMHYRRHFAFREIPNTVGLGGVTVLPRIDETYKDNIGLRDNEIYACIHDYDIILPTPVDSSSWGTLSNEVQFASLSNLHEKEFDLVCKTVVELYPDFSEAVEEFRNGKITYWYNMFVMKKAIFKDYSSWLFSVLFAAEEKVDFAYFSEQEMRTLAFMAERMLSIYLIKYLKDNPETRIKHLKVTLLKNTDKLPNVMPAFQKNNIAIALSCNEYYMPILGVMLNSLLEHGTAENNYDILVMRNIPEFDSDLAVRYSKMLKRMVGRYTNASIRFVDISGLIGERSFFVRGNFTPETYFRLFLPQILSNYEKVLYLDADMVVCHDVAEVYNTDLEGNILGAVRDPIISGSNKSPMYNKKNDMEKLGIKNIYDYFQAGMLVIDINKISEDGLCERMIDYAATHDCDLVDQDVLNKFCQGKVKFLDNRWNVDVNTIAMKVVPYAPAEMWREYKRNREDAYIYHFAGADKPWNDPGLDKADIFWDAARKTSFYEIILEDLIGSSAFFRRGVVTKSDHVLDRLSLWPDDVAGMVIPIMKAYAELAELGLSDRLLEVIGEEDEDYKRLMNAKKLIFYGAGNCCKQILLYFDQIGLSYPSEIWDRAAKYGQRLFGVPVVKPDFASMKDIEDGLVVITIESPTISDAVKNSYAEYGFTNIMENTEIMGVVSRRLWCKLEQEREENNE</sequence>
<comment type="cofactor">
    <cofactor evidence="1">
        <name>[4Fe-4S] cluster</name>
        <dbReference type="ChEBI" id="CHEBI:49883"/>
    </cofactor>
</comment>
<dbReference type="InterPro" id="IPR025536">
    <property type="entry name" value="DUF4422"/>
</dbReference>
<dbReference type="CDD" id="cd04194">
    <property type="entry name" value="GT8_A4GalT_like"/>
    <property type="match status" value="1"/>
</dbReference>
<dbReference type="InterPro" id="IPR007197">
    <property type="entry name" value="rSAM"/>
</dbReference>
<dbReference type="PANTHER" id="PTHR13778">
    <property type="entry name" value="GLYCOSYLTRANSFERASE 8 DOMAIN-CONTAINING PROTEIN"/>
    <property type="match status" value="1"/>
</dbReference>
<dbReference type="SFLD" id="SFLDS00029">
    <property type="entry name" value="Radical_SAM"/>
    <property type="match status" value="1"/>
</dbReference>
<dbReference type="CDD" id="cd01335">
    <property type="entry name" value="Radical_SAM"/>
    <property type="match status" value="1"/>
</dbReference>
<dbReference type="InterPro" id="IPR029044">
    <property type="entry name" value="Nucleotide-diphossugar_trans"/>
</dbReference>